<dbReference type="Proteomes" id="UP000244902">
    <property type="component" value="Chromosome"/>
</dbReference>
<dbReference type="PROSITE" id="PS50113">
    <property type="entry name" value="PAC"/>
    <property type="match status" value="2"/>
</dbReference>
<dbReference type="CDD" id="cd01949">
    <property type="entry name" value="GGDEF"/>
    <property type="match status" value="1"/>
</dbReference>
<protein>
    <submittedName>
        <fullName evidence="6">Sensor domain-containing diguanylate cyclase</fullName>
    </submittedName>
</protein>
<dbReference type="InterPro" id="IPR001633">
    <property type="entry name" value="EAL_dom"/>
</dbReference>
<dbReference type="PROSITE" id="PS50887">
    <property type="entry name" value="GGDEF"/>
    <property type="match status" value="1"/>
</dbReference>
<dbReference type="CDD" id="cd01948">
    <property type="entry name" value="EAL"/>
    <property type="match status" value="1"/>
</dbReference>
<feature type="domain" description="PAS" evidence="2">
    <location>
        <begin position="296"/>
        <end position="340"/>
    </location>
</feature>
<dbReference type="InterPro" id="IPR001610">
    <property type="entry name" value="PAC"/>
</dbReference>
<dbReference type="Pfam" id="PF00563">
    <property type="entry name" value="EAL"/>
    <property type="match status" value="1"/>
</dbReference>
<dbReference type="SUPFAM" id="SSF55785">
    <property type="entry name" value="PYP-like sensor domain (PAS domain)"/>
    <property type="match status" value="3"/>
</dbReference>
<dbReference type="InterPro" id="IPR029787">
    <property type="entry name" value="Nucleotide_cyclase"/>
</dbReference>
<gene>
    <name evidence="6" type="ORF">CEW87_09645</name>
</gene>
<evidence type="ECO:0000259" key="4">
    <source>
        <dbReference type="PROSITE" id="PS50883"/>
    </source>
</evidence>
<dbReference type="AlphaFoldDB" id="A0A2U8H111"/>
<dbReference type="PROSITE" id="PS50883">
    <property type="entry name" value="EAL"/>
    <property type="match status" value="1"/>
</dbReference>
<dbReference type="Pfam" id="PF00990">
    <property type="entry name" value="GGDEF"/>
    <property type="match status" value="1"/>
</dbReference>
<dbReference type="Pfam" id="PF08448">
    <property type="entry name" value="PAS_4"/>
    <property type="match status" value="1"/>
</dbReference>
<evidence type="ECO:0000256" key="1">
    <source>
        <dbReference type="ARBA" id="ARBA00051114"/>
    </source>
</evidence>
<dbReference type="NCBIfam" id="TIGR00229">
    <property type="entry name" value="sensory_box"/>
    <property type="match status" value="3"/>
</dbReference>
<dbReference type="SMART" id="SM00052">
    <property type="entry name" value="EAL"/>
    <property type="match status" value="1"/>
</dbReference>
<evidence type="ECO:0000313" key="7">
    <source>
        <dbReference type="Proteomes" id="UP000244902"/>
    </source>
</evidence>
<feature type="domain" description="EAL" evidence="4">
    <location>
        <begin position="595"/>
        <end position="849"/>
    </location>
</feature>
<dbReference type="InterPro" id="IPR000160">
    <property type="entry name" value="GGDEF_dom"/>
</dbReference>
<dbReference type="SMART" id="SM00091">
    <property type="entry name" value="PAS"/>
    <property type="match status" value="3"/>
</dbReference>
<dbReference type="Gene3D" id="3.30.70.270">
    <property type="match status" value="1"/>
</dbReference>
<reference evidence="6 7" key="1">
    <citation type="submission" date="2017-06" db="EMBL/GenBank/DDBJ databases">
        <title>Azoarcus sp. TSNA42 complete genome sequence.</title>
        <authorList>
            <person name="Woo J.-H."/>
            <person name="Kim H.-S."/>
        </authorList>
    </citation>
    <scope>NUCLEOTIDE SEQUENCE [LARGE SCALE GENOMIC DNA]</scope>
    <source>
        <strain evidence="6 7">TSNA42</strain>
    </source>
</reference>
<dbReference type="InterPro" id="IPR035919">
    <property type="entry name" value="EAL_sf"/>
</dbReference>
<dbReference type="FunFam" id="3.30.70.270:FF:000001">
    <property type="entry name" value="Diguanylate cyclase domain protein"/>
    <property type="match status" value="1"/>
</dbReference>
<dbReference type="PROSITE" id="PS50112">
    <property type="entry name" value="PAS"/>
    <property type="match status" value="1"/>
</dbReference>
<sequence>MKHVDLDSLFRSVVAQSLVAIYVIQDGRFRYVNQAFAAMFGYDSPTDVMDGAEMSALVSERDRGLVLSKVAQRLSGEVQTSHYTFAGLRRDGVEVQVEVHGSRAEFEGAPAVAGVCLDVTQRLEAELAARQAKGEMAQMLLDADQARKVLLSVLEDQRRADDRILELNTNLEQQLHYQQALIDNFPFLVWLKDRDGRFLAVNRQIAEACGEPDPKAVKGKTDADLWPTELARQYVDADRVVMESGKCLSVEEQITSRGERRWIETYKAPVRDRNGGLLGTVGFARDISDRRRADEELRLADRVFNSTVEGVLVTDAKGCILTVNPAFETITGYRKDEVLGGNPRILKSGRHHAEFYRDIWRSVNATGQWRGELWNRRKSGEIYPQWLTISVVRDSDELITHYVAVFSDISTLKVAQEKIDFLAYHDSLTRLPNRILLRDRLEHALMRARRDDGGLALLFFDLDRFKSVNDTLGHTVGDELLIDVGSRISRLIRSSDTLARLGGDEFVLLMEDETDVRQVTTVARKMLDIFSSPRTVGGHALTVTASIGIARYPDDGEDADTLLKHADLAMYEAKSQGRNTYQFFSQDLTSGALERLVMENALRGAVVRKELVLHYQPQIDFTGGGLAGVEALVRWQHPELGLVSPGRFIPLAEEMGIIGEIGEWVLNEACRQMVAWDTEGFEVPLIAVNLSARQIDRDQIVQITDSALRRSGLAADRLELEVTESMIMREPERALGVLEGLRALGVALAIDDFGTGYSSLAYLRRLPLNRLKVDQSFVNDIGRDANGEAIIRAVIALARNLGLRTVAEGVETQSQSEFLRTEGCDIGQGYLYDRPLPAPSLRAGWGQGRKVAD</sequence>
<evidence type="ECO:0000259" key="3">
    <source>
        <dbReference type="PROSITE" id="PS50113"/>
    </source>
</evidence>
<evidence type="ECO:0000259" key="5">
    <source>
        <dbReference type="PROSITE" id="PS50887"/>
    </source>
</evidence>
<dbReference type="CDD" id="cd00130">
    <property type="entry name" value="PAS"/>
    <property type="match status" value="3"/>
</dbReference>
<dbReference type="Gene3D" id="3.20.20.450">
    <property type="entry name" value="EAL domain"/>
    <property type="match status" value="1"/>
</dbReference>
<dbReference type="InterPro" id="IPR035965">
    <property type="entry name" value="PAS-like_dom_sf"/>
</dbReference>
<dbReference type="PANTHER" id="PTHR44757:SF2">
    <property type="entry name" value="BIOFILM ARCHITECTURE MAINTENANCE PROTEIN MBAA"/>
    <property type="match status" value="1"/>
</dbReference>
<dbReference type="SUPFAM" id="SSF141868">
    <property type="entry name" value="EAL domain-like"/>
    <property type="match status" value="1"/>
</dbReference>
<dbReference type="SMART" id="SM00267">
    <property type="entry name" value="GGDEF"/>
    <property type="match status" value="1"/>
</dbReference>
<feature type="domain" description="GGDEF" evidence="5">
    <location>
        <begin position="453"/>
        <end position="586"/>
    </location>
</feature>
<dbReference type="SUPFAM" id="SSF55073">
    <property type="entry name" value="Nucleotide cyclase"/>
    <property type="match status" value="1"/>
</dbReference>
<feature type="domain" description="PAC" evidence="3">
    <location>
        <begin position="246"/>
        <end position="299"/>
    </location>
</feature>
<dbReference type="InterPro" id="IPR000700">
    <property type="entry name" value="PAS-assoc_C"/>
</dbReference>
<name>A0A2U8H111_9RHOO</name>
<comment type="catalytic activity">
    <reaction evidence="1">
        <text>3',3'-c-di-GMP + H2O = 5'-phosphoguanylyl(3'-&gt;5')guanosine + H(+)</text>
        <dbReference type="Rhea" id="RHEA:24902"/>
        <dbReference type="ChEBI" id="CHEBI:15377"/>
        <dbReference type="ChEBI" id="CHEBI:15378"/>
        <dbReference type="ChEBI" id="CHEBI:58754"/>
        <dbReference type="ChEBI" id="CHEBI:58805"/>
        <dbReference type="EC" id="3.1.4.52"/>
    </reaction>
    <physiologicalReaction direction="left-to-right" evidence="1">
        <dbReference type="Rhea" id="RHEA:24903"/>
    </physiologicalReaction>
</comment>
<dbReference type="SMART" id="SM00086">
    <property type="entry name" value="PAC"/>
    <property type="match status" value="3"/>
</dbReference>
<organism evidence="6 7">
    <name type="scientific">Parazoarcus communis</name>
    <dbReference type="NCBI Taxonomy" id="41977"/>
    <lineage>
        <taxon>Bacteria</taxon>
        <taxon>Pseudomonadati</taxon>
        <taxon>Pseudomonadota</taxon>
        <taxon>Betaproteobacteria</taxon>
        <taxon>Rhodocyclales</taxon>
        <taxon>Zoogloeaceae</taxon>
        <taxon>Parazoarcus</taxon>
    </lineage>
</organism>
<dbReference type="GO" id="GO:0071111">
    <property type="term" value="F:cyclic-guanylate-specific phosphodiesterase activity"/>
    <property type="evidence" value="ECO:0007669"/>
    <property type="project" value="UniProtKB-EC"/>
</dbReference>
<dbReference type="InterPro" id="IPR043128">
    <property type="entry name" value="Rev_trsase/Diguanyl_cyclase"/>
</dbReference>
<dbReference type="InterPro" id="IPR000014">
    <property type="entry name" value="PAS"/>
</dbReference>
<dbReference type="Pfam" id="PF13188">
    <property type="entry name" value="PAS_8"/>
    <property type="match status" value="1"/>
</dbReference>
<dbReference type="InterPro" id="IPR013656">
    <property type="entry name" value="PAS_4"/>
</dbReference>
<accession>A0A2U8H111</accession>
<evidence type="ECO:0000313" key="6">
    <source>
        <dbReference type="EMBL" id="AWI79612.1"/>
    </source>
</evidence>
<dbReference type="EMBL" id="CP022188">
    <property type="protein sequence ID" value="AWI79612.1"/>
    <property type="molecule type" value="Genomic_DNA"/>
</dbReference>
<dbReference type="InterPro" id="IPR012226">
    <property type="entry name" value="Diguanyl_cyclase/Pdiesterase"/>
</dbReference>
<dbReference type="PANTHER" id="PTHR44757">
    <property type="entry name" value="DIGUANYLATE CYCLASE DGCP"/>
    <property type="match status" value="1"/>
</dbReference>
<dbReference type="NCBIfam" id="TIGR00254">
    <property type="entry name" value="GGDEF"/>
    <property type="match status" value="1"/>
</dbReference>
<evidence type="ECO:0000259" key="2">
    <source>
        <dbReference type="PROSITE" id="PS50112"/>
    </source>
</evidence>
<proteinExistence type="predicted"/>
<dbReference type="Gene3D" id="3.30.450.20">
    <property type="entry name" value="PAS domain"/>
    <property type="match status" value="3"/>
</dbReference>
<dbReference type="InterPro" id="IPR052155">
    <property type="entry name" value="Biofilm_reg_signaling"/>
</dbReference>
<dbReference type="GO" id="GO:0071732">
    <property type="term" value="P:cellular response to nitric oxide"/>
    <property type="evidence" value="ECO:0007669"/>
    <property type="project" value="UniProtKB-ARBA"/>
</dbReference>
<dbReference type="Pfam" id="PF13426">
    <property type="entry name" value="PAS_9"/>
    <property type="match status" value="1"/>
</dbReference>
<feature type="domain" description="PAC" evidence="3">
    <location>
        <begin position="369"/>
        <end position="421"/>
    </location>
</feature>
<dbReference type="FunFam" id="3.20.20.450:FF:000001">
    <property type="entry name" value="Cyclic di-GMP phosphodiesterase yahA"/>
    <property type="match status" value="1"/>
</dbReference>
<dbReference type="PIRSF" id="PIRSF005925">
    <property type="entry name" value="Dos"/>
    <property type="match status" value="1"/>
</dbReference>